<evidence type="ECO:0000256" key="4">
    <source>
        <dbReference type="ARBA" id="ARBA00023128"/>
    </source>
</evidence>
<geneLocation type="mitochondrion" evidence="7"/>
<name>A0A6B9UP40_9EURO</name>
<dbReference type="GO" id="GO:0005840">
    <property type="term" value="C:ribosome"/>
    <property type="evidence" value="ECO:0007669"/>
    <property type="project" value="UniProtKB-KW"/>
</dbReference>
<organism evidence="7">
    <name type="scientific">Arthrocladium fulminans</name>
    <dbReference type="NCBI Taxonomy" id="1758292"/>
    <lineage>
        <taxon>Eukaryota</taxon>
        <taxon>Fungi</taxon>
        <taxon>Dikarya</taxon>
        <taxon>Ascomycota</taxon>
        <taxon>Pezizomycotina</taxon>
        <taxon>Eurotiomycetes</taxon>
        <taxon>Chaetothyriomycetidae</taxon>
        <taxon>Chaetothyriales</taxon>
        <taxon>Trichomeriaceae</taxon>
        <taxon>Arthrocladium</taxon>
    </lineage>
</organism>
<sequence length="348" mass="41620">MKIIKSFFSLYNKSLEKTIRTKRLLLRLRRLSSNRIYLSKGEFKHTNNSVLINIYIFNRQKYNYLSKLKNIYLKNFLTKKNININIIKTLKSIYIKGLDSLREVNKDKYLLIKAINIVEKNKKYKINTFKSLSNYTIYFYKNLLNLTMKKLRLYFLYKQLIYLNKSKLNYTYLRLLKKHLENLYNKNVEFNLINLNRFYLNSDILFESVKLKLTRNKRKMRKILNKIKDKIKINEKNLSLESTTQVENQLNQINDAKLLKNIIFNNLKYRHVSGFRLEARGRLSRRYTASRSVFKLKYKGNLLNLDSSYKRLSSVVLKGNLKSNIQYTKINSKTRIGSFGIKGWVSGN</sequence>
<evidence type="ECO:0000256" key="3">
    <source>
        <dbReference type="ARBA" id="ARBA00022980"/>
    </source>
</evidence>
<keyword evidence="3 7" id="KW-0689">Ribosomal protein</keyword>
<gene>
    <name evidence="7" type="primary">rps3</name>
</gene>
<comment type="subcellular location">
    <subcellularLocation>
        <location evidence="1">Mitochondrion</location>
    </subcellularLocation>
</comment>
<reference evidence="7" key="1">
    <citation type="journal article" date="2020" name="G3 (Bethesda)">
        <title>Genome sequence of the human opportunistic fungus Arthrocladium fulminans (CBS 136243).</title>
        <authorList>
            <person name="Moreno L.F."/>
            <person name="da Silva N.M."/>
            <person name="Weiss V.A."/>
            <person name="Costa F.F."/>
            <person name="Bittencourt J.V."/>
            <person name="Macedo L.M."/>
            <person name="Gomes R.R."/>
            <person name="Souza E.M."/>
            <person name="Vicente V.A."/>
            <person name="Benjamin B."/>
            <person name="de Hoog S."/>
        </authorList>
    </citation>
    <scope>NUCLEOTIDE SEQUENCE</scope>
    <source>
        <strain evidence="7">CBS 136243</strain>
    </source>
</reference>
<evidence type="ECO:0000313" key="7">
    <source>
        <dbReference type="EMBL" id="QHN69895.1"/>
    </source>
</evidence>
<keyword evidence="5" id="KW-0687">Ribonucleoprotein</keyword>
<dbReference type="GO" id="GO:0003735">
    <property type="term" value="F:structural constituent of ribosome"/>
    <property type="evidence" value="ECO:0007669"/>
    <property type="project" value="InterPro"/>
</dbReference>
<evidence type="ECO:0000256" key="1">
    <source>
        <dbReference type="ARBA" id="ARBA00004173"/>
    </source>
</evidence>
<dbReference type="GO" id="GO:0005739">
    <property type="term" value="C:mitochondrion"/>
    <property type="evidence" value="ECO:0007669"/>
    <property type="project" value="UniProtKB-SubCell"/>
</dbReference>
<dbReference type="Pfam" id="PF05316">
    <property type="entry name" value="VAR1"/>
    <property type="match status" value="1"/>
</dbReference>
<dbReference type="GO" id="GO:0006412">
    <property type="term" value="P:translation"/>
    <property type="evidence" value="ECO:0007669"/>
    <property type="project" value="InterPro"/>
</dbReference>
<proteinExistence type="inferred from homology"/>
<dbReference type="AlphaFoldDB" id="A0A6B9UP40"/>
<dbReference type="InterPro" id="IPR007980">
    <property type="entry name" value="Ribosomal_uS3m_fun"/>
</dbReference>
<evidence type="ECO:0000256" key="5">
    <source>
        <dbReference type="ARBA" id="ARBA00023274"/>
    </source>
</evidence>
<accession>A0A6B9UP40</accession>
<evidence type="ECO:0000256" key="6">
    <source>
        <dbReference type="ARBA" id="ARBA00035157"/>
    </source>
</evidence>
<evidence type="ECO:0000256" key="2">
    <source>
        <dbReference type="ARBA" id="ARBA00010761"/>
    </source>
</evidence>
<keyword evidence="4 7" id="KW-0496">Mitochondrion</keyword>
<dbReference type="EMBL" id="MN593345">
    <property type="protein sequence ID" value="QHN69895.1"/>
    <property type="molecule type" value="Genomic_DNA"/>
</dbReference>
<comment type="similarity">
    <text evidence="2">Belongs to the universal ribosomal protein uS3 family.</text>
</comment>
<protein>
    <recommendedName>
        <fullName evidence="6">Small ribosomal subunit protein uS3m</fullName>
    </recommendedName>
</protein>
<dbReference type="GO" id="GO:1990904">
    <property type="term" value="C:ribonucleoprotein complex"/>
    <property type="evidence" value="ECO:0007669"/>
    <property type="project" value="UniProtKB-KW"/>
</dbReference>